<dbReference type="AlphaFoldDB" id="A0AAD6ZNE0"/>
<proteinExistence type="predicted"/>
<comment type="caution">
    <text evidence="2">The sequence shown here is derived from an EMBL/GenBank/DDBJ whole genome shotgun (WGS) entry which is preliminary data.</text>
</comment>
<protein>
    <submittedName>
        <fullName evidence="2">Uncharacterized protein</fullName>
    </submittedName>
</protein>
<accession>A0AAD6ZNE0</accession>
<name>A0AAD6ZNE0_9AGAR</name>
<feature type="region of interest" description="Disordered" evidence="1">
    <location>
        <begin position="1"/>
        <end position="25"/>
    </location>
</feature>
<dbReference type="Proteomes" id="UP001218218">
    <property type="component" value="Unassembled WGS sequence"/>
</dbReference>
<feature type="compositionally biased region" description="Basic and acidic residues" evidence="1">
    <location>
        <begin position="192"/>
        <end position="202"/>
    </location>
</feature>
<feature type="compositionally biased region" description="Basic and acidic residues" evidence="1">
    <location>
        <begin position="125"/>
        <end position="141"/>
    </location>
</feature>
<evidence type="ECO:0000313" key="3">
    <source>
        <dbReference type="Proteomes" id="UP001218218"/>
    </source>
</evidence>
<feature type="region of interest" description="Disordered" evidence="1">
    <location>
        <begin position="177"/>
        <end position="229"/>
    </location>
</feature>
<organism evidence="2 3">
    <name type="scientific">Mycena albidolilacea</name>
    <dbReference type="NCBI Taxonomy" id="1033008"/>
    <lineage>
        <taxon>Eukaryota</taxon>
        <taxon>Fungi</taxon>
        <taxon>Dikarya</taxon>
        <taxon>Basidiomycota</taxon>
        <taxon>Agaricomycotina</taxon>
        <taxon>Agaricomycetes</taxon>
        <taxon>Agaricomycetidae</taxon>
        <taxon>Agaricales</taxon>
        <taxon>Marasmiineae</taxon>
        <taxon>Mycenaceae</taxon>
        <taxon>Mycena</taxon>
    </lineage>
</organism>
<feature type="region of interest" description="Disordered" evidence="1">
    <location>
        <begin position="122"/>
        <end position="141"/>
    </location>
</feature>
<feature type="region of interest" description="Disordered" evidence="1">
    <location>
        <begin position="82"/>
        <end position="104"/>
    </location>
</feature>
<dbReference type="EMBL" id="JARIHO010000036">
    <property type="protein sequence ID" value="KAJ7330819.1"/>
    <property type="molecule type" value="Genomic_DNA"/>
</dbReference>
<evidence type="ECO:0000256" key="1">
    <source>
        <dbReference type="SAM" id="MobiDB-lite"/>
    </source>
</evidence>
<feature type="compositionally biased region" description="Acidic residues" evidence="1">
    <location>
        <begin position="210"/>
        <end position="221"/>
    </location>
</feature>
<feature type="non-terminal residue" evidence="2">
    <location>
        <position position="229"/>
    </location>
</feature>
<gene>
    <name evidence="2" type="ORF">DFH08DRAFT_750937</name>
</gene>
<reference evidence="2" key="1">
    <citation type="submission" date="2023-03" db="EMBL/GenBank/DDBJ databases">
        <title>Massive genome expansion in bonnet fungi (Mycena s.s.) driven by repeated elements and novel gene families across ecological guilds.</title>
        <authorList>
            <consortium name="Lawrence Berkeley National Laboratory"/>
            <person name="Harder C.B."/>
            <person name="Miyauchi S."/>
            <person name="Viragh M."/>
            <person name="Kuo A."/>
            <person name="Thoen E."/>
            <person name="Andreopoulos B."/>
            <person name="Lu D."/>
            <person name="Skrede I."/>
            <person name="Drula E."/>
            <person name="Henrissat B."/>
            <person name="Morin E."/>
            <person name="Kohler A."/>
            <person name="Barry K."/>
            <person name="LaButti K."/>
            <person name="Morin E."/>
            <person name="Salamov A."/>
            <person name="Lipzen A."/>
            <person name="Mereny Z."/>
            <person name="Hegedus B."/>
            <person name="Baldrian P."/>
            <person name="Stursova M."/>
            <person name="Weitz H."/>
            <person name="Taylor A."/>
            <person name="Grigoriev I.V."/>
            <person name="Nagy L.G."/>
            <person name="Martin F."/>
            <person name="Kauserud H."/>
        </authorList>
    </citation>
    <scope>NUCLEOTIDE SEQUENCE</scope>
    <source>
        <strain evidence="2">CBHHK002</strain>
    </source>
</reference>
<keyword evidence="3" id="KW-1185">Reference proteome</keyword>
<sequence length="229" mass="26042">MPTPPLRSTAVPPAFKPMTISPQRRTSRYADLLERPAMNAREQELVGALAESEQRDEMRKDTMIKMQAGVVLAGMYVDQAHSQLQAAEERKTQKKGRRKMGDGKAKWLTSDAFIEMCVQDDQREEEAAGKEGRRGEREARAVELAEWKKKNDVIRERNEVKKQVFEADKAAWEAEKDVAKAAKRRPGWGKPKWKDYGPEKLMPRPKKLVEDEEDESEDGEGNESAAGME</sequence>
<evidence type="ECO:0000313" key="2">
    <source>
        <dbReference type="EMBL" id="KAJ7330819.1"/>
    </source>
</evidence>